<dbReference type="Pfam" id="PF00753">
    <property type="entry name" value="Lactamase_B"/>
    <property type="match status" value="1"/>
</dbReference>
<feature type="repeat" description="Cell wall-binding" evidence="2">
    <location>
        <begin position="640"/>
        <end position="659"/>
    </location>
</feature>
<feature type="repeat" description="Cell wall-binding" evidence="2">
    <location>
        <begin position="395"/>
        <end position="414"/>
    </location>
</feature>
<dbReference type="InterPro" id="IPR052159">
    <property type="entry name" value="Competence_DNA_uptake"/>
</dbReference>
<evidence type="ECO:0000256" key="1">
    <source>
        <dbReference type="ARBA" id="ARBA00022737"/>
    </source>
</evidence>
<dbReference type="Gene3D" id="2.10.270.10">
    <property type="entry name" value="Cholin Binding"/>
    <property type="match status" value="6"/>
</dbReference>
<dbReference type="Pfam" id="PF01473">
    <property type="entry name" value="Choline_bind_1"/>
    <property type="match status" value="3"/>
</dbReference>
<reference evidence="6" key="1">
    <citation type="submission" date="2016-05" db="EMBL/GenBank/DDBJ databases">
        <authorList>
            <person name="Holder M.E."/>
            <person name="Ajami N.J."/>
            <person name="Petrosino J.F."/>
        </authorList>
    </citation>
    <scope>NUCLEOTIDE SEQUENCE [LARGE SCALE GENOMIC DNA]</scope>
    <source>
        <strain evidence="6">ATCC 700696</strain>
    </source>
</reference>
<feature type="repeat" description="Cell wall-binding" evidence="2">
    <location>
        <begin position="620"/>
        <end position="639"/>
    </location>
</feature>
<keyword evidence="6" id="KW-1185">Reference proteome</keyword>
<gene>
    <name evidence="5" type="ORF">AXF17_01150</name>
</gene>
<dbReference type="SUPFAM" id="SSF69360">
    <property type="entry name" value="Cell wall binding repeat"/>
    <property type="match status" value="2"/>
</dbReference>
<evidence type="ECO:0000256" key="2">
    <source>
        <dbReference type="PROSITE-ProRule" id="PRU00591"/>
    </source>
</evidence>
<dbReference type="InterPro" id="IPR018337">
    <property type="entry name" value="Cell_wall/Cho-bd_repeat"/>
</dbReference>
<dbReference type="PANTHER" id="PTHR30619:SF7">
    <property type="entry name" value="BETA-LACTAMASE DOMAIN PROTEIN"/>
    <property type="match status" value="1"/>
</dbReference>
<dbReference type="Pfam" id="PF19127">
    <property type="entry name" value="Choline_bind_3"/>
    <property type="match status" value="4"/>
</dbReference>
<feature type="repeat" description="Cell wall-binding" evidence="2">
    <location>
        <begin position="500"/>
        <end position="519"/>
    </location>
</feature>
<evidence type="ECO:0000313" key="5">
    <source>
        <dbReference type="EMBL" id="ASS37214.1"/>
    </source>
</evidence>
<keyword evidence="3" id="KW-0812">Transmembrane</keyword>
<feature type="repeat" description="Cell wall-binding" evidence="2">
    <location>
        <begin position="480"/>
        <end position="499"/>
    </location>
</feature>
<dbReference type="SUPFAM" id="SSF56281">
    <property type="entry name" value="Metallo-hydrolase/oxidoreductase"/>
    <property type="match status" value="1"/>
</dbReference>
<protein>
    <recommendedName>
        <fullName evidence="4">Metallo-beta-lactamase domain-containing protein</fullName>
    </recommendedName>
</protein>
<proteinExistence type="predicted"/>
<dbReference type="Gene3D" id="2.20.120.10">
    <property type="entry name" value="Multimodular pneumococcal cell wall endolysin, domain 3"/>
    <property type="match status" value="1"/>
</dbReference>
<dbReference type="InterPro" id="IPR036866">
    <property type="entry name" value="RibonucZ/Hydroxyglut_hydro"/>
</dbReference>
<dbReference type="Gene3D" id="3.60.15.10">
    <property type="entry name" value="Ribonuclease Z/Hydroxyacylglutathione hydrolase-like"/>
    <property type="match status" value="1"/>
</dbReference>
<dbReference type="PROSITE" id="PS51170">
    <property type="entry name" value="CW"/>
    <property type="match status" value="10"/>
</dbReference>
<name>A0A223AQH4_9FIRM</name>
<dbReference type="EMBL" id="CP016199">
    <property type="protein sequence ID" value="ASS37214.1"/>
    <property type="molecule type" value="Genomic_DNA"/>
</dbReference>
<feature type="repeat" description="Cell wall-binding" evidence="2">
    <location>
        <begin position="560"/>
        <end position="579"/>
    </location>
</feature>
<dbReference type="RefSeq" id="WP_094233433.1">
    <property type="nucleotide sequence ID" value="NZ_CP016199.1"/>
</dbReference>
<sequence length="680" mass="76184">MERRNYNSILAFICSSLVLLFFLVVFYPINVNADDENPTWDAESDKVYYLSLPSTDGSHSDCTLVQSNGKFGMIDASNPSEYGPYAAQGGNGKTVAEFMRKLGVKHIDFAVATHAHSDHIGGFIDLVDEKNSDGNPFFDSDTVYIHKKYLNWAPKYEDPTWKTAEYFKEVSRKLTEAKVTMVDITSDDTSALSKLDATITRKGDYSDNISFKFGNLDIALYNLSSIVNKEGYTENDNSIITQITKGLHNAVILGDASAMIDYKYGEVIYKKSGTIDTLRLGHHGISSANGKQLLEILEPKNFVLSSNGPLHQLSYKLYADKHNTPTYKAIENVGAIVEDFDKSSTDMQTFADESCRALVKAKAYHPIIRGWQIWGDATAPDGWTYAYIKNDGKYATGWQYIDGAWYCFDSEGYNLMLQDTVYYDKAAKKKYVLTRSGIMGTGWVKAKDKWYFADSSGALKTGWVIYGKDWCYMDNDGAMQTGWIEDGGHRYFLDSSGLMKTGWVQDSGKWYLLNSSGAMQKGWQYTGGTWYYLGNDGVMQTGWFQEGGNSYYLSSSGAMQTGWLQDNGKWYLLNSSGAMLKGWQYTGGAWYYLGNDGVMKTGWLQEGGNSYYLSSSGAMKTGWLHDNGKWFYLNSSGAMHKGWVKHYGVWYYLGQDGVMYTGTHVIDNTTYSFDTTGALA</sequence>
<feature type="domain" description="Metallo-beta-lactamase" evidence="4">
    <location>
        <begin position="58"/>
        <end position="129"/>
    </location>
</feature>
<organism evidence="5 6">
    <name type="scientific">Mogibacterium pumilum</name>
    <dbReference type="NCBI Taxonomy" id="86332"/>
    <lineage>
        <taxon>Bacteria</taxon>
        <taxon>Bacillati</taxon>
        <taxon>Bacillota</taxon>
        <taxon>Clostridia</taxon>
        <taxon>Peptostreptococcales</taxon>
        <taxon>Anaerovoracaceae</taxon>
        <taxon>Mogibacterium</taxon>
    </lineage>
</organism>
<dbReference type="OrthoDB" id="177750at2"/>
<feature type="repeat" description="Cell wall-binding" evidence="2">
    <location>
        <begin position="600"/>
        <end position="619"/>
    </location>
</feature>
<evidence type="ECO:0000259" key="4">
    <source>
        <dbReference type="Pfam" id="PF00753"/>
    </source>
</evidence>
<feature type="repeat" description="Cell wall-binding" evidence="2">
    <location>
        <begin position="540"/>
        <end position="559"/>
    </location>
</feature>
<dbReference type="AlphaFoldDB" id="A0A223AQH4"/>
<feature type="transmembrane region" description="Helical" evidence="3">
    <location>
        <begin position="9"/>
        <end position="29"/>
    </location>
</feature>
<keyword evidence="3" id="KW-1133">Transmembrane helix</keyword>
<feature type="repeat" description="Cell wall-binding" evidence="2">
    <location>
        <begin position="520"/>
        <end position="539"/>
    </location>
</feature>
<feature type="repeat" description="Cell wall-binding" evidence="2">
    <location>
        <begin position="580"/>
        <end position="599"/>
    </location>
</feature>
<keyword evidence="3" id="KW-0472">Membrane</keyword>
<dbReference type="Proteomes" id="UP000214689">
    <property type="component" value="Chromosome"/>
</dbReference>
<dbReference type="PANTHER" id="PTHR30619">
    <property type="entry name" value="DNA INTERNALIZATION/COMPETENCE PROTEIN COMEC/REC2"/>
    <property type="match status" value="1"/>
</dbReference>
<keyword evidence="1" id="KW-0677">Repeat</keyword>
<evidence type="ECO:0000313" key="6">
    <source>
        <dbReference type="Proteomes" id="UP000214689"/>
    </source>
</evidence>
<accession>A0A223AQH4</accession>
<dbReference type="InterPro" id="IPR001279">
    <property type="entry name" value="Metallo-B-lactamas"/>
</dbReference>
<evidence type="ECO:0000256" key="3">
    <source>
        <dbReference type="SAM" id="Phobius"/>
    </source>
</evidence>